<gene>
    <name evidence="3" type="ORF">G6011_05654</name>
</gene>
<dbReference type="EMBL" id="JAANER010000007">
    <property type="protein sequence ID" value="KAG9187783.1"/>
    <property type="molecule type" value="Genomic_DNA"/>
</dbReference>
<comment type="caution">
    <text evidence="3">The sequence shown here is derived from an EMBL/GenBank/DDBJ whole genome shotgun (WGS) entry which is preliminary data.</text>
</comment>
<organism evidence="3 4">
    <name type="scientific">Alternaria panax</name>
    <dbReference type="NCBI Taxonomy" id="48097"/>
    <lineage>
        <taxon>Eukaryota</taxon>
        <taxon>Fungi</taxon>
        <taxon>Dikarya</taxon>
        <taxon>Ascomycota</taxon>
        <taxon>Pezizomycotina</taxon>
        <taxon>Dothideomycetes</taxon>
        <taxon>Pleosporomycetidae</taxon>
        <taxon>Pleosporales</taxon>
        <taxon>Pleosporineae</taxon>
        <taxon>Pleosporaceae</taxon>
        <taxon>Alternaria</taxon>
        <taxon>Alternaria sect. Panax</taxon>
    </lineage>
</organism>
<feature type="transmembrane region" description="Helical" evidence="2">
    <location>
        <begin position="174"/>
        <end position="199"/>
    </location>
</feature>
<evidence type="ECO:0000313" key="4">
    <source>
        <dbReference type="Proteomes" id="UP001199106"/>
    </source>
</evidence>
<evidence type="ECO:0000256" key="2">
    <source>
        <dbReference type="SAM" id="Phobius"/>
    </source>
</evidence>
<keyword evidence="4" id="KW-1185">Reference proteome</keyword>
<reference evidence="3" key="1">
    <citation type="submission" date="2021-07" db="EMBL/GenBank/DDBJ databases">
        <title>Genome Resource of American Ginseng Black Spot Pathogen Alternaria panax.</title>
        <authorList>
            <person name="Qiu C."/>
            <person name="Wang W."/>
            <person name="Liu Z."/>
        </authorList>
    </citation>
    <scope>NUCLEOTIDE SEQUENCE</scope>
    <source>
        <strain evidence="3">BNCC115425</strain>
    </source>
</reference>
<proteinExistence type="predicted"/>
<sequence length="381" mass="40156">MSANLTIRQAFSPSCPAGGTWWSCGYGTFFVGCCARDPCEITCAQGNLYPGAFDPAAYGTFPDATCGTGSKFFTCSAGETFWGCCKTNACAQSGCPDGDLEPAIINRPDLLSAYHATGGSTTVSSATATSTPSSSTGDGSTNVANAPSSTTTPVITSTTPLATASAQAEQKTPVAAIAGGAAGGAFVLALAVGFVIWFLCSRRKKGRHDGGRERTEQEQDILPPVGGMTDDQQSQRHDIHIRTKSTDHTAPPSYASPTPGFDNIFHSQQSPYHPQDPRYIAYAHRDRDLASDNHTYHNHARDWYTPPQELPTSTPSASAPVPMQFRAHKSMYGHARGPSELSADELRSELDSGGEMEPESPVLGGVCKDVDGASRLGISAY</sequence>
<keyword evidence="2" id="KW-0812">Transmembrane</keyword>
<keyword evidence="2" id="KW-1133">Transmembrane helix</keyword>
<dbReference type="Proteomes" id="UP001199106">
    <property type="component" value="Unassembled WGS sequence"/>
</dbReference>
<feature type="region of interest" description="Disordered" evidence="1">
    <location>
        <begin position="122"/>
        <end position="156"/>
    </location>
</feature>
<evidence type="ECO:0000313" key="3">
    <source>
        <dbReference type="EMBL" id="KAG9187783.1"/>
    </source>
</evidence>
<dbReference type="AlphaFoldDB" id="A0AAD4I6P2"/>
<keyword evidence="2" id="KW-0472">Membrane</keyword>
<name>A0AAD4I6P2_9PLEO</name>
<evidence type="ECO:0000256" key="1">
    <source>
        <dbReference type="SAM" id="MobiDB-lite"/>
    </source>
</evidence>
<feature type="region of interest" description="Disordered" evidence="1">
    <location>
        <begin position="334"/>
        <end position="365"/>
    </location>
</feature>
<protein>
    <submittedName>
        <fullName evidence="3">Uncharacterized protein</fullName>
    </submittedName>
</protein>
<accession>A0AAD4I6P2</accession>